<keyword evidence="1" id="KW-0479">Metal-binding</keyword>
<keyword evidence="5" id="KW-1185">Reference proteome</keyword>
<sequence>MDRDFRKKTFRGAKIEDIIQELERLIQLCEQNRDKSDSLDRQRFYEGMAIAYTTVSLKLKGEFDYIEAEAVEQLCHAAEKTGANSPTVANYTDSCSFCGKSKSDVGELALGPGVSICRDCLQFGVAVIDSQSPKG</sequence>
<organism evidence="4 5">
    <name type="scientific">Brevibacillus borstelensis AK1</name>
    <dbReference type="NCBI Taxonomy" id="1300222"/>
    <lineage>
        <taxon>Bacteria</taxon>
        <taxon>Bacillati</taxon>
        <taxon>Bacillota</taxon>
        <taxon>Bacilli</taxon>
        <taxon>Bacillales</taxon>
        <taxon>Paenibacillaceae</taxon>
        <taxon>Brevibacillus</taxon>
    </lineage>
</organism>
<feature type="binding site" evidence="1">
    <location>
        <position position="120"/>
    </location>
    <ligand>
        <name>Zn(2+)</name>
        <dbReference type="ChEBI" id="CHEBI:29105"/>
    </ligand>
</feature>
<dbReference type="OrthoDB" id="2080806at2"/>
<dbReference type="Proteomes" id="UP000012081">
    <property type="component" value="Unassembled WGS sequence"/>
</dbReference>
<feature type="binding site" evidence="1">
    <location>
        <position position="95"/>
    </location>
    <ligand>
        <name>Zn(2+)</name>
        <dbReference type="ChEBI" id="CHEBI:29105"/>
    </ligand>
</feature>
<feature type="coiled-coil region" evidence="2">
    <location>
        <begin position="12"/>
        <end position="39"/>
    </location>
</feature>
<evidence type="ECO:0000313" key="4">
    <source>
        <dbReference type="EMBL" id="EMT51209.1"/>
    </source>
</evidence>
<keyword evidence="1" id="KW-0143">Chaperone</keyword>
<accession>M8D4K7</accession>
<dbReference type="GO" id="GO:0006457">
    <property type="term" value="P:protein folding"/>
    <property type="evidence" value="ECO:0007669"/>
    <property type="project" value="UniProtKB-UniRule"/>
</dbReference>
<comment type="caution">
    <text evidence="4">The sequence shown here is derived from an EMBL/GenBank/DDBJ whole genome shotgun (WGS) entry which is preliminary data.</text>
</comment>
<evidence type="ECO:0000256" key="2">
    <source>
        <dbReference type="SAM" id="Coils"/>
    </source>
</evidence>
<dbReference type="Gene3D" id="6.20.220.10">
    <property type="entry name" value="ClpX chaperone, C4-type zinc finger domain"/>
    <property type="match status" value="1"/>
</dbReference>
<dbReference type="GeneID" id="89497965"/>
<reference evidence="4 5" key="1">
    <citation type="submission" date="2013-03" db="EMBL/GenBank/DDBJ databases">
        <title>Assembly of a new bacterial strain Brevibacillus borstelensis AK1.</title>
        <authorList>
            <person name="Rajan I."/>
            <person name="PoliReddy D."/>
            <person name="Sugumar T."/>
            <person name="Rathinam K."/>
            <person name="Alqarawi S."/>
            <person name="Khalil A.B."/>
            <person name="Sivakumar N."/>
        </authorList>
    </citation>
    <scope>NUCLEOTIDE SEQUENCE [LARGE SCALE GENOMIC DNA]</scope>
    <source>
        <strain evidence="4 5">AK1</strain>
    </source>
</reference>
<feature type="binding site" evidence="1">
    <location>
        <position position="117"/>
    </location>
    <ligand>
        <name>Zn(2+)</name>
        <dbReference type="ChEBI" id="CHEBI:29105"/>
    </ligand>
</feature>
<protein>
    <recommendedName>
        <fullName evidence="3">ClpX-type ZB domain-containing protein</fullName>
    </recommendedName>
</protein>
<dbReference type="PROSITE" id="PS51902">
    <property type="entry name" value="CLPX_ZB"/>
    <property type="match status" value="1"/>
</dbReference>
<dbReference type="PATRIC" id="fig|1300222.3.peg.3847"/>
<dbReference type="RefSeq" id="WP_003390036.1">
    <property type="nucleotide sequence ID" value="NZ_APBN01000009.1"/>
</dbReference>
<dbReference type="GO" id="GO:0051082">
    <property type="term" value="F:unfolded protein binding"/>
    <property type="evidence" value="ECO:0007669"/>
    <property type="project" value="UniProtKB-UniRule"/>
</dbReference>
<keyword evidence="1" id="KW-0862">Zinc</keyword>
<feature type="domain" description="ClpX-type ZB" evidence="3">
    <location>
        <begin position="81"/>
        <end position="135"/>
    </location>
</feature>
<evidence type="ECO:0000256" key="1">
    <source>
        <dbReference type="PROSITE-ProRule" id="PRU01250"/>
    </source>
</evidence>
<dbReference type="InterPro" id="IPR038366">
    <property type="entry name" value="Znf_CppX_C4_sf"/>
</dbReference>
<dbReference type="InterPro" id="IPR059188">
    <property type="entry name" value="Znf_CLPX-like"/>
</dbReference>
<evidence type="ECO:0000259" key="3">
    <source>
        <dbReference type="PROSITE" id="PS51902"/>
    </source>
</evidence>
<dbReference type="EMBL" id="APBN01000009">
    <property type="protein sequence ID" value="EMT51209.1"/>
    <property type="molecule type" value="Genomic_DNA"/>
</dbReference>
<proteinExistence type="inferred from homology"/>
<comment type="similarity">
    <text evidence="1">Belongs to the ClpX chaperone family.</text>
</comment>
<gene>
    <name evidence="4" type="ORF">I532_18352</name>
</gene>
<dbReference type="SMART" id="SM00994">
    <property type="entry name" value="zf-C4_ClpX"/>
    <property type="match status" value="1"/>
</dbReference>
<dbReference type="GO" id="GO:0008270">
    <property type="term" value="F:zinc ion binding"/>
    <property type="evidence" value="ECO:0007669"/>
    <property type="project" value="UniProtKB-UniRule"/>
</dbReference>
<feature type="binding site" evidence="1">
    <location>
        <position position="98"/>
    </location>
    <ligand>
        <name>Zn(2+)</name>
        <dbReference type="ChEBI" id="CHEBI:29105"/>
    </ligand>
</feature>
<dbReference type="AlphaFoldDB" id="M8D4K7"/>
<dbReference type="InterPro" id="IPR010603">
    <property type="entry name" value="Znf_CppX_C4"/>
</dbReference>
<dbReference type="GO" id="GO:0046983">
    <property type="term" value="F:protein dimerization activity"/>
    <property type="evidence" value="ECO:0007669"/>
    <property type="project" value="UniProtKB-UniRule"/>
</dbReference>
<dbReference type="Pfam" id="PF06689">
    <property type="entry name" value="zf-C4_ClpX"/>
    <property type="match status" value="1"/>
</dbReference>
<dbReference type="STRING" id="1300222.I532_18352"/>
<evidence type="ECO:0000313" key="5">
    <source>
        <dbReference type="Proteomes" id="UP000012081"/>
    </source>
</evidence>
<keyword evidence="2" id="KW-0175">Coiled coil</keyword>
<name>M8D4K7_9BACL</name>
<dbReference type="SUPFAM" id="SSF57716">
    <property type="entry name" value="Glucocorticoid receptor-like (DNA-binding domain)"/>
    <property type="match status" value="1"/>
</dbReference>